<proteinExistence type="predicted"/>
<feature type="transmembrane region" description="Helical" evidence="1">
    <location>
        <begin position="33"/>
        <end position="50"/>
    </location>
</feature>
<name>A0A428MVE8_9BACI</name>
<evidence type="ECO:0000256" key="1">
    <source>
        <dbReference type="SAM" id="Phobius"/>
    </source>
</evidence>
<dbReference type="Proteomes" id="UP000275076">
    <property type="component" value="Unassembled WGS sequence"/>
</dbReference>
<keyword evidence="1" id="KW-0472">Membrane</keyword>
<keyword evidence="1" id="KW-0812">Transmembrane</keyword>
<gene>
    <name evidence="2" type="ORF">D7Z54_27895</name>
</gene>
<dbReference type="EMBL" id="RBVX01000043">
    <property type="protein sequence ID" value="RSL30110.1"/>
    <property type="molecule type" value="Genomic_DNA"/>
</dbReference>
<evidence type="ECO:0000313" key="2">
    <source>
        <dbReference type="EMBL" id="RSL30110.1"/>
    </source>
</evidence>
<dbReference type="OrthoDB" id="2645840at2"/>
<protein>
    <submittedName>
        <fullName evidence="2">Uncharacterized protein</fullName>
    </submittedName>
</protein>
<comment type="caution">
    <text evidence="2">The sequence shown here is derived from an EMBL/GenBank/DDBJ whole genome shotgun (WGS) entry which is preliminary data.</text>
</comment>
<dbReference type="RefSeq" id="WP_125561320.1">
    <property type="nucleotide sequence ID" value="NZ_RBVX01000043.1"/>
</dbReference>
<evidence type="ECO:0000313" key="3">
    <source>
        <dbReference type="Proteomes" id="UP000275076"/>
    </source>
</evidence>
<feature type="transmembrane region" description="Helical" evidence="1">
    <location>
        <begin position="57"/>
        <end position="77"/>
    </location>
</feature>
<feature type="transmembrane region" description="Helical" evidence="1">
    <location>
        <begin position="121"/>
        <end position="140"/>
    </location>
</feature>
<dbReference type="AlphaFoldDB" id="A0A428MVE8"/>
<sequence length="143" mass="16604">MSNYKKAFIWILVPLVYGFLVSKLMIITPFFSQIVFGLFWFWVGMTFANLKISNVKSFLFGNSIWIVSFLLFVWQFLLLDDSNRNMFIAKISQYYMSSFIWFGSQLSSAFSNVLNGTTITLLAYFGMFLVFSFGFITGNIKNK</sequence>
<feature type="transmembrane region" description="Helical" evidence="1">
    <location>
        <begin position="7"/>
        <end position="27"/>
    </location>
</feature>
<organism evidence="2 3">
    <name type="scientific">Salibacterium salarium</name>
    <dbReference type="NCBI Taxonomy" id="284579"/>
    <lineage>
        <taxon>Bacteria</taxon>
        <taxon>Bacillati</taxon>
        <taxon>Bacillota</taxon>
        <taxon>Bacilli</taxon>
        <taxon>Bacillales</taxon>
        <taxon>Bacillaceae</taxon>
    </lineage>
</organism>
<keyword evidence="1" id="KW-1133">Transmembrane helix</keyword>
<accession>A0A428MVE8</accession>
<reference evidence="2 3" key="1">
    <citation type="submission" date="2018-10" db="EMBL/GenBank/DDBJ databases">
        <title>Draft genome sequence of Bacillus salarius IM0101, isolated from a hypersaline soil in Inner Mongolia, China.</title>
        <authorList>
            <person name="Yamprayoonswat W."/>
            <person name="Boonvisut S."/>
            <person name="Jumpathong W."/>
            <person name="Sittihan S."/>
            <person name="Ruangsuj P."/>
            <person name="Wanthongcharoen S."/>
            <person name="Thongpramul N."/>
            <person name="Pimmason S."/>
            <person name="Yu B."/>
            <person name="Yasawong M."/>
        </authorList>
    </citation>
    <scope>NUCLEOTIDE SEQUENCE [LARGE SCALE GENOMIC DNA]</scope>
    <source>
        <strain evidence="2 3">IM0101</strain>
    </source>
</reference>
<keyword evidence="3" id="KW-1185">Reference proteome</keyword>